<sequence>MDTADSINAFIDTFVKIIKSTESAVDQETINTLRQIGESAIEGTEQSSRD</sequence>
<organism evidence="1 2">
    <name type="scientific">Haloquadratum walsbyi J07HQW2</name>
    <dbReference type="NCBI Taxonomy" id="1238425"/>
    <lineage>
        <taxon>Archaea</taxon>
        <taxon>Methanobacteriati</taxon>
        <taxon>Methanobacteriota</taxon>
        <taxon>Stenosarchaea group</taxon>
        <taxon>Halobacteria</taxon>
        <taxon>Halobacteriales</taxon>
        <taxon>Haloferacaceae</taxon>
        <taxon>Haloquadratum</taxon>
    </lineage>
</organism>
<proteinExistence type="predicted"/>
<evidence type="ECO:0000313" key="1">
    <source>
        <dbReference type="EMBL" id="ERG93856.1"/>
    </source>
</evidence>
<accession>U1PNN8</accession>
<name>U1PNN8_9EURY</name>
<dbReference type="AlphaFoldDB" id="U1PNN8"/>
<gene>
    <name evidence="1" type="ORF">J07HQW2_00290</name>
</gene>
<dbReference type="STRING" id="1238425.J07HQW2_00290"/>
<dbReference type="Proteomes" id="UP000030710">
    <property type="component" value="Unassembled WGS sequence"/>
</dbReference>
<protein>
    <submittedName>
        <fullName evidence="1">Uncharacterized protein</fullName>
    </submittedName>
</protein>
<reference evidence="1 2" key="1">
    <citation type="journal article" date="2013" name="PLoS ONE">
        <title>Assembly-driven community genomics of a hypersaline microbial ecosystem.</title>
        <authorList>
            <person name="Podell S."/>
            <person name="Ugalde J.A."/>
            <person name="Narasingarao P."/>
            <person name="Banfield J.F."/>
            <person name="Heidelberg K.B."/>
            <person name="Allen E.E."/>
        </authorList>
    </citation>
    <scope>NUCLEOTIDE SEQUENCE [LARGE SCALE GENOMIC DNA]</scope>
    <source>
        <strain evidence="2">J07HQW2</strain>
    </source>
</reference>
<dbReference type="RefSeq" id="WP_021053350.1">
    <property type="nucleotide sequence ID" value="NZ_KE356561.1"/>
</dbReference>
<dbReference type="HOGENOM" id="CLU_3113013_0_0_2"/>
<evidence type="ECO:0000313" key="2">
    <source>
        <dbReference type="Proteomes" id="UP000030710"/>
    </source>
</evidence>
<dbReference type="EMBL" id="KE356561">
    <property type="protein sequence ID" value="ERG93856.1"/>
    <property type="molecule type" value="Genomic_DNA"/>
</dbReference>